<dbReference type="GO" id="GO:0032259">
    <property type="term" value="P:methylation"/>
    <property type="evidence" value="ECO:0007669"/>
    <property type="project" value="UniProtKB-KW"/>
</dbReference>
<name>A0A0B7MQL5_9FIRM</name>
<keyword evidence="4 9" id="KW-0489">Methyltransferase</keyword>
<dbReference type="PANTHER" id="PTHR43467:SF2">
    <property type="entry name" value="COBALT-PRECORRIN-2 C(20)-METHYLTRANSFERASE"/>
    <property type="match status" value="1"/>
</dbReference>
<dbReference type="Proteomes" id="UP000046155">
    <property type="component" value="Unassembled WGS sequence"/>
</dbReference>
<dbReference type="NCBIfam" id="TIGR01467">
    <property type="entry name" value="cobI_cbiL"/>
    <property type="match status" value="1"/>
</dbReference>
<dbReference type="Gene3D" id="3.30.950.10">
    <property type="entry name" value="Methyltransferase, Cobalt-precorrin-4 Transmethylase, Domain 2"/>
    <property type="match status" value="1"/>
</dbReference>
<dbReference type="Pfam" id="PF00590">
    <property type="entry name" value="TP_methylase"/>
    <property type="match status" value="1"/>
</dbReference>
<evidence type="ECO:0000256" key="5">
    <source>
        <dbReference type="ARBA" id="ARBA00022679"/>
    </source>
</evidence>
<dbReference type="EC" id="2.1.1.130" evidence="9"/>
<dbReference type="InterPro" id="IPR014776">
    <property type="entry name" value="4pyrrole_Mease_sub2"/>
</dbReference>
<keyword evidence="3" id="KW-0169">Cobalamin biosynthesis</keyword>
<dbReference type="OrthoDB" id="9804789at2"/>
<dbReference type="RefSeq" id="WP_044666050.1">
    <property type="nucleotide sequence ID" value="NZ_CDRZ01000279.1"/>
</dbReference>
<sequence length="240" mass="25930">MTVKGKFYGIGVGPGSPDLLTLKAADLLRRVPVIFVPVKASGESSSAMKIIAPFLDLLDGQEIQELVFPMTRSFLDLKEGWKLAAEDVLTVLDEGKDAAFITLGDSVLYSTYAYLLDALLELEPDLAVETIPGITSFSAAAALFNRALACGRESLAVVPATRGVEFLKNVLGSFENVVLLKVAPVLDDVLDILKELDRLDEAVFISRCGMPGQVMLDNLALPGEIPRDYFSLILVGKVER</sequence>
<dbReference type="InterPro" id="IPR012382">
    <property type="entry name" value="CobI/CbiL"/>
</dbReference>
<evidence type="ECO:0000256" key="6">
    <source>
        <dbReference type="ARBA" id="ARBA00022691"/>
    </source>
</evidence>
<keyword evidence="5 9" id="KW-0808">Transferase</keyword>
<dbReference type="SUPFAM" id="SSF53790">
    <property type="entry name" value="Tetrapyrrole methylase"/>
    <property type="match status" value="1"/>
</dbReference>
<evidence type="ECO:0000313" key="10">
    <source>
        <dbReference type="Proteomes" id="UP000046155"/>
    </source>
</evidence>
<dbReference type="Gene3D" id="3.40.1010.10">
    <property type="entry name" value="Cobalt-precorrin-4 Transmethylase, Domain 1"/>
    <property type="match status" value="1"/>
</dbReference>
<dbReference type="PIRSF" id="PIRSF036427">
    <property type="entry name" value="Precrrn-2_mtase"/>
    <property type="match status" value="1"/>
</dbReference>
<keyword evidence="6" id="KW-0949">S-adenosyl-L-methionine</keyword>
<comment type="similarity">
    <text evidence="2 7">Belongs to the precorrin methyltransferase family.</text>
</comment>
<dbReference type="InterPro" id="IPR014777">
    <property type="entry name" value="4pyrrole_Mease_sub1"/>
</dbReference>
<evidence type="ECO:0000259" key="8">
    <source>
        <dbReference type="Pfam" id="PF00590"/>
    </source>
</evidence>
<evidence type="ECO:0000256" key="1">
    <source>
        <dbReference type="ARBA" id="ARBA00004953"/>
    </source>
</evidence>
<gene>
    <name evidence="9" type="primary">cbiL</name>
    <name evidence="9" type="ORF">SSCH_790011</name>
</gene>
<dbReference type="InterPro" id="IPR006364">
    <property type="entry name" value="CobI/CbiL/CobIJ_dom"/>
</dbReference>
<dbReference type="CDD" id="cd11645">
    <property type="entry name" value="Precorrin_2_C20_MT"/>
    <property type="match status" value="1"/>
</dbReference>
<comment type="pathway">
    <text evidence="1">Cofactor biosynthesis; adenosylcobalamin biosynthesis.</text>
</comment>
<proteinExistence type="inferred from homology"/>
<dbReference type="GO" id="GO:0043781">
    <property type="term" value="F:cobalt-factor II C20-methyltransferase activity"/>
    <property type="evidence" value="ECO:0007669"/>
    <property type="project" value="UniProtKB-EC"/>
</dbReference>
<evidence type="ECO:0000256" key="3">
    <source>
        <dbReference type="ARBA" id="ARBA00022573"/>
    </source>
</evidence>
<dbReference type="PANTHER" id="PTHR43467">
    <property type="entry name" value="COBALT-PRECORRIN-2 C(20)-METHYLTRANSFERASE"/>
    <property type="match status" value="1"/>
</dbReference>
<evidence type="ECO:0000256" key="7">
    <source>
        <dbReference type="PIRNR" id="PIRNR036427"/>
    </source>
</evidence>
<accession>A0A0B7MQL5</accession>
<evidence type="ECO:0000256" key="2">
    <source>
        <dbReference type="ARBA" id="ARBA00005879"/>
    </source>
</evidence>
<dbReference type="EC" id="2.1.1.151" evidence="9"/>
<evidence type="ECO:0000313" key="9">
    <source>
        <dbReference type="EMBL" id="CEO90266.1"/>
    </source>
</evidence>
<feature type="domain" description="Tetrapyrrole methylase" evidence="8">
    <location>
        <begin position="6"/>
        <end position="216"/>
    </location>
</feature>
<dbReference type="AlphaFoldDB" id="A0A0B7MQL5"/>
<organism evidence="9 10">
    <name type="scientific">Syntrophaceticus schinkii</name>
    <dbReference type="NCBI Taxonomy" id="499207"/>
    <lineage>
        <taxon>Bacteria</taxon>
        <taxon>Bacillati</taxon>
        <taxon>Bacillota</taxon>
        <taxon>Clostridia</taxon>
        <taxon>Thermoanaerobacterales</taxon>
        <taxon>Thermoanaerobacterales Family III. Incertae Sedis</taxon>
        <taxon>Syntrophaceticus</taxon>
    </lineage>
</organism>
<dbReference type="UniPathway" id="UPA00148"/>
<reference evidence="10" key="1">
    <citation type="submission" date="2015-01" db="EMBL/GenBank/DDBJ databases">
        <authorList>
            <person name="Manzoor Shahid"/>
            <person name="Zubair Saima"/>
        </authorList>
    </citation>
    <scope>NUCLEOTIDE SEQUENCE [LARGE SCALE GENOMIC DNA]</scope>
    <source>
        <strain evidence="10">Sp3</strain>
    </source>
</reference>
<dbReference type="GO" id="GO:0030788">
    <property type="term" value="F:precorrin-2 C20-methyltransferase activity"/>
    <property type="evidence" value="ECO:0007669"/>
    <property type="project" value="UniProtKB-EC"/>
</dbReference>
<keyword evidence="10" id="KW-1185">Reference proteome</keyword>
<dbReference type="EMBL" id="CDRZ01000279">
    <property type="protein sequence ID" value="CEO90266.1"/>
    <property type="molecule type" value="Genomic_DNA"/>
</dbReference>
<dbReference type="InterPro" id="IPR035996">
    <property type="entry name" value="4pyrrol_Methylase_sf"/>
</dbReference>
<dbReference type="InterPro" id="IPR000878">
    <property type="entry name" value="4pyrrol_Mease"/>
</dbReference>
<evidence type="ECO:0000256" key="4">
    <source>
        <dbReference type="ARBA" id="ARBA00022603"/>
    </source>
</evidence>
<protein>
    <submittedName>
        <fullName evidence="9">Cobalamin (Vitamin B12) biosynthesis CobI/CbiL, precorrin-2 C20-methyltransferase</fullName>
        <ecNumber evidence="9">2.1.1.130</ecNumber>
        <ecNumber evidence="9">2.1.1.151</ecNumber>
    </submittedName>
</protein>
<dbReference type="GO" id="GO:0009236">
    <property type="term" value="P:cobalamin biosynthetic process"/>
    <property type="evidence" value="ECO:0007669"/>
    <property type="project" value="UniProtKB-UniRule"/>
</dbReference>